<comment type="caution">
    <text evidence="2">The sequence shown here is derived from an EMBL/GenBank/DDBJ whole genome shotgun (WGS) entry which is preliminary data.</text>
</comment>
<organism evidence="2 3">
    <name type="scientific">Tanacetum coccineum</name>
    <dbReference type="NCBI Taxonomy" id="301880"/>
    <lineage>
        <taxon>Eukaryota</taxon>
        <taxon>Viridiplantae</taxon>
        <taxon>Streptophyta</taxon>
        <taxon>Embryophyta</taxon>
        <taxon>Tracheophyta</taxon>
        <taxon>Spermatophyta</taxon>
        <taxon>Magnoliopsida</taxon>
        <taxon>eudicotyledons</taxon>
        <taxon>Gunneridae</taxon>
        <taxon>Pentapetalae</taxon>
        <taxon>asterids</taxon>
        <taxon>campanulids</taxon>
        <taxon>Asterales</taxon>
        <taxon>Asteraceae</taxon>
        <taxon>Asteroideae</taxon>
        <taxon>Anthemideae</taxon>
        <taxon>Anthemidinae</taxon>
        <taxon>Tanacetum</taxon>
    </lineage>
</organism>
<dbReference type="InterPro" id="IPR000477">
    <property type="entry name" value="RT_dom"/>
</dbReference>
<name>A0ABQ5IGW1_9ASTR</name>
<reference evidence="2" key="2">
    <citation type="submission" date="2022-01" db="EMBL/GenBank/DDBJ databases">
        <authorList>
            <person name="Yamashiro T."/>
            <person name="Shiraishi A."/>
            <person name="Satake H."/>
            <person name="Nakayama K."/>
        </authorList>
    </citation>
    <scope>NUCLEOTIDE SEQUENCE</scope>
</reference>
<dbReference type="InterPro" id="IPR043502">
    <property type="entry name" value="DNA/RNA_pol_sf"/>
</dbReference>
<dbReference type="Gene3D" id="3.30.70.270">
    <property type="match status" value="1"/>
</dbReference>
<evidence type="ECO:0000259" key="1">
    <source>
        <dbReference type="PROSITE" id="PS50878"/>
    </source>
</evidence>
<accession>A0ABQ5IGW1</accession>
<dbReference type="Pfam" id="PF17919">
    <property type="entry name" value="RT_RNaseH_2"/>
    <property type="match status" value="1"/>
</dbReference>
<dbReference type="Proteomes" id="UP001151760">
    <property type="component" value="Unassembled WGS sequence"/>
</dbReference>
<reference evidence="2" key="1">
    <citation type="journal article" date="2022" name="Int. J. Mol. Sci.">
        <title>Draft Genome of Tanacetum Coccineum: Genomic Comparison of Closely Related Tanacetum-Family Plants.</title>
        <authorList>
            <person name="Yamashiro T."/>
            <person name="Shiraishi A."/>
            <person name="Nakayama K."/>
            <person name="Satake H."/>
        </authorList>
    </citation>
    <scope>NUCLEOTIDE SEQUENCE</scope>
</reference>
<keyword evidence="3" id="KW-1185">Reference proteome</keyword>
<dbReference type="PROSITE" id="PS50878">
    <property type="entry name" value="RT_POL"/>
    <property type="match status" value="1"/>
</dbReference>
<dbReference type="CDD" id="cd01647">
    <property type="entry name" value="RT_LTR"/>
    <property type="match status" value="1"/>
</dbReference>
<dbReference type="PANTHER" id="PTHR24559:SF450">
    <property type="entry name" value="RNA-DIRECTED DNA POLYMERASE HOMOLOG"/>
    <property type="match status" value="1"/>
</dbReference>
<dbReference type="InterPro" id="IPR043128">
    <property type="entry name" value="Rev_trsase/Diguanyl_cyclase"/>
</dbReference>
<proteinExistence type="predicted"/>
<evidence type="ECO:0000313" key="2">
    <source>
        <dbReference type="EMBL" id="GJT98557.1"/>
    </source>
</evidence>
<dbReference type="EMBL" id="BQNB010020687">
    <property type="protein sequence ID" value="GJT98557.1"/>
    <property type="molecule type" value="Genomic_DNA"/>
</dbReference>
<gene>
    <name evidence="2" type="ORF">Tco_1094075</name>
</gene>
<dbReference type="PANTHER" id="PTHR24559">
    <property type="entry name" value="TRANSPOSON TY3-I GAG-POL POLYPROTEIN"/>
    <property type="match status" value="1"/>
</dbReference>
<dbReference type="SUPFAM" id="SSF56672">
    <property type="entry name" value="DNA/RNA polymerases"/>
    <property type="match status" value="1"/>
</dbReference>
<feature type="domain" description="Reverse transcriptase" evidence="1">
    <location>
        <begin position="1"/>
        <end position="67"/>
    </location>
</feature>
<sequence>MNNIFRPFLRKFTLVFLDDILVYSSSIEDHVQHLRQVLKVMRKHTLYAKMSKCVFGTTQVEYLGQVISQDGVATDPTSSFHALQQAMVQSSVLALPNFEKEFIIETDASGYGLKKCHSTDLSMGSLPLCDSEGSLAVIPYKILDRKLGIARQQVVNQWNDLVEQMERGKNSTRELRTDIYNRFTNF</sequence>
<dbReference type="Pfam" id="PF00078">
    <property type="entry name" value="RVT_1"/>
    <property type="match status" value="1"/>
</dbReference>
<evidence type="ECO:0000313" key="3">
    <source>
        <dbReference type="Proteomes" id="UP001151760"/>
    </source>
</evidence>
<dbReference type="InterPro" id="IPR041577">
    <property type="entry name" value="RT_RNaseH_2"/>
</dbReference>
<dbReference type="InterPro" id="IPR053134">
    <property type="entry name" value="RNA-dir_DNA_polymerase"/>
</dbReference>
<protein>
    <submittedName>
        <fullName evidence="2">Mitochondrial protein</fullName>
    </submittedName>
</protein>